<name>A0A917FJV9_9GAMM</name>
<evidence type="ECO:0000256" key="10">
    <source>
        <dbReference type="ARBA" id="ARBA00022984"/>
    </source>
</evidence>
<sequence length="386" mass="41295">MAQSVPAPLPSAAGTPVQIPAAPVPTGASAWLVMDYANGQVLASQNADLRVEPASITKVMTSYVVAAEIKAGKIKPSDQVLISENAWRGGGGGTDGSTSFLPLGSTVALEDLERGMVIQSGNDAAIALAEHVAGSEQAFVELMNSYAKKIGMANSHFMNPHGLPDPNHYSTARDLALLGRAMVRDFPEAYAYNKIKEYTVNGIRQHNRNGLLWKDASVDGIKTGHTSAAGYCLLASAKRGEQRLISVVLGIQSDSQKQGFDLRENGNLALLNWGFRFFETRTLYTPDKTIAAPRLWKGADDTVALSVAAPFEITVPRGKFDALKANIDVPKYIVAPLKAGQPVGTLKISMDGKVVAQAPLVAKAAAEEAGFFGRLWDGFLMWWDKL</sequence>
<dbReference type="Pfam" id="PF00768">
    <property type="entry name" value="Peptidase_S11"/>
    <property type="match status" value="1"/>
</dbReference>
<keyword evidence="7" id="KW-0732">Signal</keyword>
<evidence type="ECO:0000256" key="7">
    <source>
        <dbReference type="ARBA" id="ARBA00022729"/>
    </source>
</evidence>
<feature type="active site" evidence="13">
    <location>
        <position position="120"/>
    </location>
</feature>
<comment type="caution">
    <text evidence="17">The sequence shown here is derived from an EMBL/GenBank/DDBJ whole genome shotgun (WGS) entry which is preliminary data.</text>
</comment>
<evidence type="ECO:0000256" key="6">
    <source>
        <dbReference type="ARBA" id="ARBA00022670"/>
    </source>
</evidence>
<keyword evidence="10" id="KW-0573">Peptidoglycan synthesis</keyword>
<gene>
    <name evidence="17" type="primary">dacC</name>
    <name evidence="17" type="ORF">GCM10010960_07610</name>
</gene>
<feature type="binding site" evidence="14">
    <location>
        <position position="222"/>
    </location>
    <ligand>
        <name>substrate</name>
    </ligand>
</feature>
<evidence type="ECO:0000256" key="1">
    <source>
        <dbReference type="ARBA" id="ARBA00003217"/>
    </source>
</evidence>
<dbReference type="GO" id="GO:0008360">
    <property type="term" value="P:regulation of cell shape"/>
    <property type="evidence" value="ECO:0007669"/>
    <property type="project" value="UniProtKB-KW"/>
</dbReference>
<protein>
    <recommendedName>
        <fullName evidence="4">serine-type D-Ala-D-Ala carboxypeptidase</fullName>
        <ecNumber evidence="4">3.4.16.4</ecNumber>
    </recommendedName>
</protein>
<evidence type="ECO:0000313" key="18">
    <source>
        <dbReference type="Proteomes" id="UP000632858"/>
    </source>
</evidence>
<feature type="active site" description="Acyl-ester intermediate" evidence="13">
    <location>
        <position position="55"/>
    </location>
</feature>
<evidence type="ECO:0000259" key="16">
    <source>
        <dbReference type="SMART" id="SM00936"/>
    </source>
</evidence>
<evidence type="ECO:0000256" key="5">
    <source>
        <dbReference type="ARBA" id="ARBA00022645"/>
    </source>
</evidence>
<dbReference type="InterPro" id="IPR015956">
    <property type="entry name" value="Peniciliin-bd_prot_C_sf"/>
</dbReference>
<proteinExistence type="inferred from homology"/>
<evidence type="ECO:0000256" key="8">
    <source>
        <dbReference type="ARBA" id="ARBA00022801"/>
    </source>
</evidence>
<keyword evidence="5 17" id="KW-0121">Carboxypeptidase</keyword>
<dbReference type="Pfam" id="PF07943">
    <property type="entry name" value="PBP5_C"/>
    <property type="match status" value="1"/>
</dbReference>
<dbReference type="Gene3D" id="3.40.710.10">
    <property type="entry name" value="DD-peptidase/beta-lactamase superfamily"/>
    <property type="match status" value="1"/>
</dbReference>
<dbReference type="Proteomes" id="UP000632858">
    <property type="component" value="Unassembled WGS sequence"/>
</dbReference>
<comment type="function">
    <text evidence="1">Removes C-terminal D-alanyl residues from sugar-peptide cell wall precursors.</text>
</comment>
<dbReference type="EMBL" id="BMFO01000001">
    <property type="protein sequence ID" value="GGF88174.1"/>
    <property type="molecule type" value="Genomic_DNA"/>
</dbReference>
<comment type="similarity">
    <text evidence="3 15">Belongs to the peptidase S11 family.</text>
</comment>
<evidence type="ECO:0000256" key="4">
    <source>
        <dbReference type="ARBA" id="ARBA00012448"/>
    </source>
</evidence>
<evidence type="ECO:0000256" key="12">
    <source>
        <dbReference type="ARBA" id="ARBA00034000"/>
    </source>
</evidence>
<dbReference type="GO" id="GO:0006508">
    <property type="term" value="P:proteolysis"/>
    <property type="evidence" value="ECO:0007669"/>
    <property type="project" value="UniProtKB-KW"/>
</dbReference>
<evidence type="ECO:0000256" key="11">
    <source>
        <dbReference type="ARBA" id="ARBA00023316"/>
    </source>
</evidence>
<organism evidence="17 18">
    <name type="scientific">Arenimonas maotaiensis</name>
    <dbReference type="NCBI Taxonomy" id="1446479"/>
    <lineage>
        <taxon>Bacteria</taxon>
        <taxon>Pseudomonadati</taxon>
        <taxon>Pseudomonadota</taxon>
        <taxon>Gammaproteobacteria</taxon>
        <taxon>Lysobacterales</taxon>
        <taxon>Lysobacteraceae</taxon>
        <taxon>Arenimonas</taxon>
    </lineage>
</organism>
<comment type="catalytic activity">
    <reaction evidence="12">
        <text>Preferential cleavage: (Ac)2-L-Lys-D-Ala-|-D-Ala. Also transpeptidation of peptidyl-alanyl moieties that are N-acyl substituents of D-alanine.</text>
        <dbReference type="EC" id="3.4.16.4"/>
    </reaction>
</comment>
<dbReference type="AlphaFoldDB" id="A0A917FJV9"/>
<keyword evidence="11" id="KW-0961">Cell wall biogenesis/degradation</keyword>
<accession>A0A917FJV9</accession>
<dbReference type="PRINTS" id="PR00725">
    <property type="entry name" value="DADACBPTASE1"/>
</dbReference>
<evidence type="ECO:0000256" key="13">
    <source>
        <dbReference type="PIRSR" id="PIRSR618044-1"/>
    </source>
</evidence>
<keyword evidence="6" id="KW-0645">Protease</keyword>
<keyword evidence="8" id="KW-0378">Hydrolase</keyword>
<dbReference type="InterPro" id="IPR018044">
    <property type="entry name" value="Peptidase_S11"/>
</dbReference>
<feature type="domain" description="Peptidase S11 D-Ala-D-Ala carboxypeptidase A C-terminal" evidence="16">
    <location>
        <begin position="278"/>
        <end position="368"/>
    </location>
</feature>
<dbReference type="InterPro" id="IPR012338">
    <property type="entry name" value="Beta-lactam/transpept-like"/>
</dbReference>
<reference evidence="17" key="1">
    <citation type="journal article" date="2014" name="Int. J. Syst. Evol. Microbiol.">
        <title>Complete genome sequence of Corynebacterium casei LMG S-19264T (=DSM 44701T), isolated from a smear-ripened cheese.</title>
        <authorList>
            <consortium name="US DOE Joint Genome Institute (JGI-PGF)"/>
            <person name="Walter F."/>
            <person name="Albersmeier A."/>
            <person name="Kalinowski J."/>
            <person name="Ruckert C."/>
        </authorList>
    </citation>
    <scope>NUCLEOTIDE SEQUENCE</scope>
    <source>
        <strain evidence="17">CGMCC 1.12726</strain>
    </source>
</reference>
<keyword evidence="9" id="KW-0133">Cell shape</keyword>
<reference evidence="17" key="2">
    <citation type="submission" date="2020-09" db="EMBL/GenBank/DDBJ databases">
        <authorList>
            <person name="Sun Q."/>
            <person name="Zhou Y."/>
        </authorList>
    </citation>
    <scope>NUCLEOTIDE SEQUENCE</scope>
    <source>
        <strain evidence="17">CGMCC 1.12726</strain>
    </source>
</reference>
<dbReference type="SUPFAM" id="SSF56601">
    <property type="entry name" value="beta-lactamase/transpeptidase-like"/>
    <property type="match status" value="1"/>
</dbReference>
<dbReference type="InterPro" id="IPR012907">
    <property type="entry name" value="Peptidase_S11_C"/>
</dbReference>
<dbReference type="GO" id="GO:0071555">
    <property type="term" value="P:cell wall organization"/>
    <property type="evidence" value="ECO:0007669"/>
    <property type="project" value="UniProtKB-KW"/>
</dbReference>
<dbReference type="InterPro" id="IPR001967">
    <property type="entry name" value="Peptidase_S11_N"/>
</dbReference>
<evidence type="ECO:0000256" key="3">
    <source>
        <dbReference type="ARBA" id="ARBA00007164"/>
    </source>
</evidence>
<dbReference type="Gene3D" id="2.60.410.10">
    <property type="entry name" value="D-Ala-D-Ala carboxypeptidase, C-terminal domain"/>
    <property type="match status" value="1"/>
</dbReference>
<evidence type="ECO:0000313" key="17">
    <source>
        <dbReference type="EMBL" id="GGF88174.1"/>
    </source>
</evidence>
<dbReference type="EC" id="3.4.16.4" evidence="4"/>
<comment type="pathway">
    <text evidence="2">Cell wall biogenesis; peptidoglycan biosynthesis.</text>
</comment>
<dbReference type="GO" id="GO:0009002">
    <property type="term" value="F:serine-type D-Ala-D-Ala carboxypeptidase activity"/>
    <property type="evidence" value="ECO:0007669"/>
    <property type="project" value="UniProtKB-EC"/>
</dbReference>
<dbReference type="PANTHER" id="PTHR21581:SF6">
    <property type="entry name" value="TRAFFICKING PROTEIN PARTICLE COMPLEX SUBUNIT 12"/>
    <property type="match status" value="1"/>
</dbReference>
<evidence type="ECO:0000256" key="14">
    <source>
        <dbReference type="PIRSR" id="PIRSR618044-2"/>
    </source>
</evidence>
<keyword evidence="18" id="KW-1185">Reference proteome</keyword>
<dbReference type="GO" id="GO:0009252">
    <property type="term" value="P:peptidoglycan biosynthetic process"/>
    <property type="evidence" value="ECO:0007669"/>
    <property type="project" value="UniProtKB-KW"/>
</dbReference>
<evidence type="ECO:0000256" key="15">
    <source>
        <dbReference type="RuleBase" id="RU004016"/>
    </source>
</evidence>
<dbReference type="InterPro" id="IPR037167">
    <property type="entry name" value="Peptidase_S11_C_sf"/>
</dbReference>
<evidence type="ECO:0000256" key="9">
    <source>
        <dbReference type="ARBA" id="ARBA00022960"/>
    </source>
</evidence>
<dbReference type="SUPFAM" id="SSF69189">
    <property type="entry name" value="Penicillin-binding protein associated domain"/>
    <property type="match status" value="1"/>
</dbReference>
<dbReference type="PANTHER" id="PTHR21581">
    <property type="entry name" value="D-ALANYL-D-ALANINE CARBOXYPEPTIDASE"/>
    <property type="match status" value="1"/>
</dbReference>
<dbReference type="SMART" id="SM00936">
    <property type="entry name" value="PBP5_C"/>
    <property type="match status" value="1"/>
</dbReference>
<evidence type="ECO:0000256" key="2">
    <source>
        <dbReference type="ARBA" id="ARBA00004752"/>
    </source>
</evidence>
<feature type="active site" description="Proton acceptor" evidence="13">
    <location>
        <position position="58"/>
    </location>
</feature>